<dbReference type="AlphaFoldDB" id="A0A844FRZ1"/>
<dbReference type="InterPro" id="IPR003004">
    <property type="entry name" value="GspF/PilC"/>
</dbReference>
<evidence type="ECO:0000313" key="11">
    <source>
        <dbReference type="Proteomes" id="UP000442619"/>
    </source>
</evidence>
<feature type="transmembrane region" description="Helical" evidence="8">
    <location>
        <begin position="366"/>
        <end position="390"/>
    </location>
</feature>
<organism evidence="10 11">
    <name type="scientific">Sharpea porci</name>
    <dbReference type="NCBI Taxonomy" id="2652286"/>
    <lineage>
        <taxon>Bacteria</taxon>
        <taxon>Bacillati</taxon>
        <taxon>Bacillota</taxon>
        <taxon>Erysipelotrichia</taxon>
        <taxon>Erysipelotrichales</taxon>
        <taxon>Coprobacillaceae</taxon>
        <taxon>Sharpea</taxon>
    </lineage>
</organism>
<dbReference type="Pfam" id="PF00482">
    <property type="entry name" value="T2SSF"/>
    <property type="match status" value="2"/>
</dbReference>
<feature type="domain" description="Type II secretion system protein GspF" evidence="9">
    <location>
        <begin position="62"/>
        <end position="185"/>
    </location>
</feature>
<keyword evidence="6 8" id="KW-1133">Transmembrane helix</keyword>
<feature type="domain" description="Type II secretion system protein GspF" evidence="9">
    <location>
        <begin position="263"/>
        <end position="385"/>
    </location>
</feature>
<dbReference type="InterPro" id="IPR042094">
    <property type="entry name" value="T2SS_GspF_sf"/>
</dbReference>
<comment type="subcellular location">
    <subcellularLocation>
        <location evidence="1">Cell inner membrane</location>
        <topology evidence="1">Multi-pass membrane protein</topology>
    </subcellularLocation>
</comment>
<dbReference type="FunFam" id="1.20.81.30:FF:000001">
    <property type="entry name" value="Type II secretion system protein F"/>
    <property type="match status" value="1"/>
</dbReference>
<dbReference type="Gene3D" id="1.20.81.30">
    <property type="entry name" value="Type II secretion system (T2SS), domain F"/>
    <property type="match status" value="2"/>
</dbReference>
<evidence type="ECO:0000256" key="6">
    <source>
        <dbReference type="ARBA" id="ARBA00022989"/>
    </source>
</evidence>
<comment type="similarity">
    <text evidence="2">Belongs to the GSP F family.</text>
</comment>
<evidence type="ECO:0000256" key="5">
    <source>
        <dbReference type="ARBA" id="ARBA00022692"/>
    </source>
</evidence>
<evidence type="ECO:0000256" key="1">
    <source>
        <dbReference type="ARBA" id="ARBA00004429"/>
    </source>
</evidence>
<reference evidence="10 11" key="1">
    <citation type="submission" date="2019-08" db="EMBL/GenBank/DDBJ databases">
        <title>In-depth cultivation of the pig gut microbiome towards novel bacterial diversity and tailored functional studies.</title>
        <authorList>
            <person name="Wylensek D."/>
            <person name="Hitch T.C.A."/>
            <person name="Clavel T."/>
        </authorList>
    </citation>
    <scope>NUCLEOTIDE SEQUENCE [LARGE SCALE GENOMIC DNA]</scope>
    <source>
        <strain evidence="10 11">CA-Schmier-601-WT-3</strain>
    </source>
</reference>
<dbReference type="RefSeq" id="WP_154514284.1">
    <property type="nucleotide sequence ID" value="NZ_JAXFJJ010000062.1"/>
</dbReference>
<feature type="transmembrane region" description="Helical" evidence="8">
    <location>
        <begin position="162"/>
        <end position="184"/>
    </location>
</feature>
<evidence type="ECO:0000256" key="7">
    <source>
        <dbReference type="ARBA" id="ARBA00023136"/>
    </source>
</evidence>
<sequence>MAVYRYRAMDIYSKKSSGKMEAEDESALRKQLKEQELFLLDAKEVQDNNMQKRMSDKDCADLCRQLGTMLNSGISLISAMSIVTRRESNKRIRKIYRNVYIKLQQGYPMSRALSAQKGVFSPLMINMVRAAESSGSLDKTFLKLSDQFSRDNKLSQKVKSAMLYPIILLIVTIIVMLVVFTVILPNFFNVFNGYHIPTITKVMFGISKFFKNYWYWVVVLILSIIAAISYSLRISKIRLAWDHFKVTCPKVKDLIRVIYTARFARSLSSLYSAGISMISALTLARKTVNNTYIDGQFDNAIKDIRDGSSLSHAMDQIDGFDPKLSSSIYIGEETGRLDDMLDSIARDFDFDAEIATEKLITVLQPLMIILLGFLIGLVILSVMLPLYSLYGSIGG</sequence>
<evidence type="ECO:0000256" key="8">
    <source>
        <dbReference type="SAM" id="Phobius"/>
    </source>
</evidence>
<feature type="transmembrane region" description="Helical" evidence="8">
    <location>
        <begin position="213"/>
        <end position="232"/>
    </location>
</feature>
<keyword evidence="5 8" id="KW-0812">Transmembrane</keyword>
<protein>
    <submittedName>
        <fullName evidence="10">Type II secretion system F family protein</fullName>
    </submittedName>
</protein>
<keyword evidence="11" id="KW-1185">Reference proteome</keyword>
<dbReference type="Proteomes" id="UP000442619">
    <property type="component" value="Unassembled WGS sequence"/>
</dbReference>
<gene>
    <name evidence="10" type="ORF">FYJ79_01920</name>
</gene>
<dbReference type="EMBL" id="VUNM01000002">
    <property type="protein sequence ID" value="MST88346.1"/>
    <property type="molecule type" value="Genomic_DNA"/>
</dbReference>
<keyword evidence="7 8" id="KW-0472">Membrane</keyword>
<accession>A0A844FRZ1</accession>
<dbReference type="PANTHER" id="PTHR30012:SF0">
    <property type="entry name" value="TYPE II SECRETION SYSTEM PROTEIN F-RELATED"/>
    <property type="match status" value="1"/>
</dbReference>
<proteinExistence type="inferred from homology"/>
<comment type="caution">
    <text evidence="10">The sequence shown here is derived from an EMBL/GenBank/DDBJ whole genome shotgun (WGS) entry which is preliminary data.</text>
</comment>
<evidence type="ECO:0000313" key="10">
    <source>
        <dbReference type="EMBL" id="MST88346.1"/>
    </source>
</evidence>
<name>A0A844FRZ1_9FIRM</name>
<evidence type="ECO:0000256" key="2">
    <source>
        <dbReference type="ARBA" id="ARBA00005745"/>
    </source>
</evidence>
<keyword evidence="4" id="KW-0997">Cell inner membrane</keyword>
<evidence type="ECO:0000259" key="9">
    <source>
        <dbReference type="Pfam" id="PF00482"/>
    </source>
</evidence>
<dbReference type="PANTHER" id="PTHR30012">
    <property type="entry name" value="GENERAL SECRETION PATHWAY PROTEIN"/>
    <property type="match status" value="1"/>
</dbReference>
<dbReference type="InterPro" id="IPR018076">
    <property type="entry name" value="T2SS_GspF_dom"/>
</dbReference>
<evidence type="ECO:0000256" key="4">
    <source>
        <dbReference type="ARBA" id="ARBA00022519"/>
    </source>
</evidence>
<dbReference type="PRINTS" id="PR00812">
    <property type="entry name" value="BCTERIALGSPF"/>
</dbReference>
<keyword evidence="3" id="KW-1003">Cell membrane</keyword>
<dbReference type="GO" id="GO:0005886">
    <property type="term" value="C:plasma membrane"/>
    <property type="evidence" value="ECO:0007669"/>
    <property type="project" value="UniProtKB-SubCell"/>
</dbReference>
<evidence type="ECO:0000256" key="3">
    <source>
        <dbReference type="ARBA" id="ARBA00022475"/>
    </source>
</evidence>